<accession>A0AA39LZK4</accession>
<dbReference type="GO" id="GO:0004930">
    <property type="term" value="F:G protein-coupled receptor activity"/>
    <property type="evidence" value="ECO:0007669"/>
    <property type="project" value="InterPro"/>
</dbReference>
<evidence type="ECO:0000256" key="5">
    <source>
        <dbReference type="SAM" id="Phobius"/>
    </source>
</evidence>
<dbReference type="PROSITE" id="PS50262">
    <property type="entry name" value="G_PROTEIN_RECEP_F1_2"/>
    <property type="match status" value="1"/>
</dbReference>
<dbReference type="InterPro" id="IPR017452">
    <property type="entry name" value="GPCR_Rhodpsn_7TM"/>
</dbReference>
<evidence type="ECO:0000313" key="8">
    <source>
        <dbReference type="Proteomes" id="UP001175271"/>
    </source>
</evidence>
<feature type="domain" description="G-protein coupled receptors family 1 profile" evidence="6">
    <location>
        <begin position="34"/>
        <end position="239"/>
    </location>
</feature>
<dbReference type="PANTHER" id="PTHR23360:SF37">
    <property type="entry name" value="G-PROTEIN COUPLED RECEPTORS FAMILY 1 PROFILE DOMAIN-CONTAINING PROTEIN"/>
    <property type="match status" value="1"/>
</dbReference>
<keyword evidence="3 5" id="KW-1133">Transmembrane helix</keyword>
<sequence length="324" mass="36725">MFHGHDPPPMMDGPPPMIFVLLPTLGLSPFGLFGNINVIIATYRKKSLRSKCGILICLLAIYDTICLVFEVCGGIMAFNDVWMDRQTCFKMDITYFYVQLISISTVVGLALDRLATVALPTKYRADNVIAMIITCTLPGLFFGVLFTILVIIHWDDENFYGPGCIPKMIFPSWIQNMANWTLVAMNAAVIVVYLAGYMVLFVQKLRFLKNTQVHSTLKSHQKAMKSMTVFLTVFSASWFYSQLVMSLFNPQNGPPSFVGFPVMIQLIPVAVIVSYSQCYYVYFWTSADYRAAFLEQLPCVKKWWKGKMVKTRVVTVAPYTTTKF</sequence>
<evidence type="ECO:0000256" key="3">
    <source>
        <dbReference type="ARBA" id="ARBA00022989"/>
    </source>
</evidence>
<protein>
    <recommendedName>
        <fullName evidence="6">G-protein coupled receptors family 1 profile domain-containing protein</fullName>
    </recommendedName>
</protein>
<dbReference type="Gene3D" id="1.20.1070.10">
    <property type="entry name" value="Rhodopsin 7-helix transmembrane proteins"/>
    <property type="match status" value="1"/>
</dbReference>
<dbReference type="InterPro" id="IPR047130">
    <property type="entry name" value="7TM_GPCR_Srsx_nematod"/>
</dbReference>
<dbReference type="GO" id="GO:0016020">
    <property type="term" value="C:membrane"/>
    <property type="evidence" value="ECO:0007669"/>
    <property type="project" value="UniProtKB-SubCell"/>
</dbReference>
<dbReference type="SMART" id="SM01381">
    <property type="entry name" value="7TM_GPCR_Srsx"/>
    <property type="match status" value="1"/>
</dbReference>
<evidence type="ECO:0000256" key="4">
    <source>
        <dbReference type="ARBA" id="ARBA00023136"/>
    </source>
</evidence>
<dbReference type="EMBL" id="JAUCMV010000002">
    <property type="protein sequence ID" value="KAK0415367.1"/>
    <property type="molecule type" value="Genomic_DNA"/>
</dbReference>
<dbReference type="CDD" id="cd00637">
    <property type="entry name" value="7tm_classA_rhodopsin-like"/>
    <property type="match status" value="1"/>
</dbReference>
<evidence type="ECO:0000259" key="6">
    <source>
        <dbReference type="PROSITE" id="PS50262"/>
    </source>
</evidence>
<keyword evidence="4 5" id="KW-0472">Membrane</keyword>
<dbReference type="PANTHER" id="PTHR23360">
    <property type="entry name" value="G-PROTEIN COUPLED RECEPTORS FAMILY 1 PROFILE DOMAIN-CONTAINING PROTEIN-RELATED"/>
    <property type="match status" value="1"/>
</dbReference>
<evidence type="ECO:0000313" key="7">
    <source>
        <dbReference type="EMBL" id="KAK0415367.1"/>
    </source>
</evidence>
<feature type="transmembrane region" description="Helical" evidence="5">
    <location>
        <begin position="128"/>
        <end position="152"/>
    </location>
</feature>
<evidence type="ECO:0000256" key="1">
    <source>
        <dbReference type="ARBA" id="ARBA00004370"/>
    </source>
</evidence>
<dbReference type="Pfam" id="PF10320">
    <property type="entry name" value="7TM_GPCR_Srsx"/>
    <property type="match status" value="1"/>
</dbReference>
<feature type="transmembrane region" description="Helical" evidence="5">
    <location>
        <begin position="223"/>
        <end position="240"/>
    </location>
</feature>
<comment type="caution">
    <text evidence="7">The sequence shown here is derived from an EMBL/GenBank/DDBJ whole genome shotgun (WGS) entry which is preliminary data.</text>
</comment>
<gene>
    <name evidence="7" type="ORF">QR680_011908</name>
</gene>
<dbReference type="SUPFAM" id="SSF81321">
    <property type="entry name" value="Family A G protein-coupled receptor-like"/>
    <property type="match status" value="1"/>
</dbReference>
<feature type="transmembrane region" description="Helical" evidence="5">
    <location>
        <begin position="96"/>
        <end position="116"/>
    </location>
</feature>
<feature type="transmembrane region" description="Helical" evidence="5">
    <location>
        <begin position="17"/>
        <end position="40"/>
    </location>
</feature>
<dbReference type="InterPro" id="IPR019424">
    <property type="entry name" value="7TM_GPCR_Srsx"/>
</dbReference>
<dbReference type="AlphaFoldDB" id="A0AA39LZK4"/>
<feature type="transmembrane region" description="Helical" evidence="5">
    <location>
        <begin position="52"/>
        <end position="76"/>
    </location>
</feature>
<feature type="transmembrane region" description="Helical" evidence="5">
    <location>
        <begin position="180"/>
        <end position="202"/>
    </location>
</feature>
<keyword evidence="2 5" id="KW-0812">Transmembrane</keyword>
<dbReference type="Proteomes" id="UP001175271">
    <property type="component" value="Unassembled WGS sequence"/>
</dbReference>
<dbReference type="InterPro" id="IPR000276">
    <property type="entry name" value="GPCR_Rhodpsn"/>
</dbReference>
<organism evidence="7 8">
    <name type="scientific">Steinernema hermaphroditum</name>
    <dbReference type="NCBI Taxonomy" id="289476"/>
    <lineage>
        <taxon>Eukaryota</taxon>
        <taxon>Metazoa</taxon>
        <taxon>Ecdysozoa</taxon>
        <taxon>Nematoda</taxon>
        <taxon>Chromadorea</taxon>
        <taxon>Rhabditida</taxon>
        <taxon>Tylenchina</taxon>
        <taxon>Panagrolaimomorpha</taxon>
        <taxon>Strongyloidoidea</taxon>
        <taxon>Steinernematidae</taxon>
        <taxon>Steinernema</taxon>
    </lineage>
</organism>
<keyword evidence="8" id="KW-1185">Reference proteome</keyword>
<name>A0AA39LZK4_9BILA</name>
<proteinExistence type="predicted"/>
<evidence type="ECO:0000256" key="2">
    <source>
        <dbReference type="ARBA" id="ARBA00022692"/>
    </source>
</evidence>
<comment type="subcellular location">
    <subcellularLocation>
        <location evidence="1">Membrane</location>
    </subcellularLocation>
</comment>
<reference evidence="7" key="1">
    <citation type="submission" date="2023-06" db="EMBL/GenBank/DDBJ databases">
        <title>Genomic analysis of the entomopathogenic nematode Steinernema hermaphroditum.</title>
        <authorList>
            <person name="Schwarz E.M."/>
            <person name="Heppert J.K."/>
            <person name="Baniya A."/>
            <person name="Schwartz H.T."/>
            <person name="Tan C.-H."/>
            <person name="Antoshechkin I."/>
            <person name="Sternberg P.W."/>
            <person name="Goodrich-Blair H."/>
            <person name="Dillman A.R."/>
        </authorList>
    </citation>
    <scope>NUCLEOTIDE SEQUENCE</scope>
    <source>
        <strain evidence="7">PS9179</strain>
        <tissue evidence="7">Whole animal</tissue>
    </source>
</reference>
<feature type="transmembrane region" description="Helical" evidence="5">
    <location>
        <begin position="260"/>
        <end position="282"/>
    </location>
</feature>